<protein>
    <submittedName>
        <fullName evidence="3">Uncharacterized protein</fullName>
    </submittedName>
</protein>
<dbReference type="Proteomes" id="UP000887578">
    <property type="component" value="Unplaced"/>
</dbReference>
<proteinExistence type="predicted"/>
<keyword evidence="1" id="KW-0472">Membrane</keyword>
<dbReference type="WBParaSite" id="PDA_v2.g15279.t1">
    <property type="protein sequence ID" value="PDA_v2.g15279.t1"/>
    <property type="gene ID" value="PDA_v2.g15279"/>
</dbReference>
<reference evidence="3" key="1">
    <citation type="submission" date="2022-11" db="UniProtKB">
        <authorList>
            <consortium name="WormBaseParasite"/>
        </authorList>
    </citation>
    <scope>IDENTIFICATION</scope>
</reference>
<feature type="transmembrane region" description="Helical" evidence="1">
    <location>
        <begin position="15"/>
        <end position="37"/>
    </location>
</feature>
<evidence type="ECO:0000313" key="2">
    <source>
        <dbReference type="Proteomes" id="UP000887578"/>
    </source>
</evidence>
<accession>A0A914PHZ9</accession>
<name>A0A914PHZ9_9BILA</name>
<sequence>MVARNLNCNFRYRGAFSVLFGGIGIYGCVIVFIFKLYTKSGQNYKDPSLQHRFILSFFANKRDTALGTPETPTLNMSTVAAQEDVTTAPTTVPVTNKKRVLKERASA</sequence>
<evidence type="ECO:0000256" key="1">
    <source>
        <dbReference type="SAM" id="Phobius"/>
    </source>
</evidence>
<dbReference type="AlphaFoldDB" id="A0A914PHZ9"/>
<keyword evidence="1" id="KW-0812">Transmembrane</keyword>
<organism evidence="2 3">
    <name type="scientific">Panagrolaimus davidi</name>
    <dbReference type="NCBI Taxonomy" id="227884"/>
    <lineage>
        <taxon>Eukaryota</taxon>
        <taxon>Metazoa</taxon>
        <taxon>Ecdysozoa</taxon>
        <taxon>Nematoda</taxon>
        <taxon>Chromadorea</taxon>
        <taxon>Rhabditida</taxon>
        <taxon>Tylenchina</taxon>
        <taxon>Panagrolaimomorpha</taxon>
        <taxon>Panagrolaimoidea</taxon>
        <taxon>Panagrolaimidae</taxon>
        <taxon>Panagrolaimus</taxon>
    </lineage>
</organism>
<dbReference type="PROSITE" id="PS51257">
    <property type="entry name" value="PROKAR_LIPOPROTEIN"/>
    <property type="match status" value="1"/>
</dbReference>
<evidence type="ECO:0000313" key="3">
    <source>
        <dbReference type="WBParaSite" id="PDA_v2.g15279.t1"/>
    </source>
</evidence>
<keyword evidence="1" id="KW-1133">Transmembrane helix</keyword>
<keyword evidence="2" id="KW-1185">Reference proteome</keyword>